<proteinExistence type="predicted"/>
<evidence type="ECO:0000313" key="2">
    <source>
        <dbReference type="Proteomes" id="UP001469553"/>
    </source>
</evidence>
<dbReference type="EMBL" id="JAHRIP010047203">
    <property type="protein sequence ID" value="MEQ2298346.1"/>
    <property type="molecule type" value="Genomic_DNA"/>
</dbReference>
<organism evidence="1 2">
    <name type="scientific">Ameca splendens</name>
    <dbReference type="NCBI Taxonomy" id="208324"/>
    <lineage>
        <taxon>Eukaryota</taxon>
        <taxon>Metazoa</taxon>
        <taxon>Chordata</taxon>
        <taxon>Craniata</taxon>
        <taxon>Vertebrata</taxon>
        <taxon>Euteleostomi</taxon>
        <taxon>Actinopterygii</taxon>
        <taxon>Neopterygii</taxon>
        <taxon>Teleostei</taxon>
        <taxon>Neoteleostei</taxon>
        <taxon>Acanthomorphata</taxon>
        <taxon>Ovalentaria</taxon>
        <taxon>Atherinomorphae</taxon>
        <taxon>Cyprinodontiformes</taxon>
        <taxon>Goodeidae</taxon>
        <taxon>Ameca</taxon>
    </lineage>
</organism>
<protein>
    <submittedName>
        <fullName evidence="1">Uncharacterized protein</fullName>
    </submittedName>
</protein>
<name>A0ABV0YX30_9TELE</name>
<reference evidence="1 2" key="1">
    <citation type="submission" date="2021-06" db="EMBL/GenBank/DDBJ databases">
        <authorList>
            <person name="Palmer J.M."/>
        </authorList>
    </citation>
    <scope>NUCLEOTIDE SEQUENCE [LARGE SCALE GENOMIC DNA]</scope>
    <source>
        <strain evidence="1 2">AS_MEX2019</strain>
        <tissue evidence="1">Muscle</tissue>
    </source>
</reference>
<accession>A0ABV0YX30</accession>
<comment type="caution">
    <text evidence="1">The sequence shown here is derived from an EMBL/GenBank/DDBJ whole genome shotgun (WGS) entry which is preliminary data.</text>
</comment>
<keyword evidence="2" id="KW-1185">Reference proteome</keyword>
<evidence type="ECO:0000313" key="1">
    <source>
        <dbReference type="EMBL" id="MEQ2298346.1"/>
    </source>
</evidence>
<dbReference type="Proteomes" id="UP001469553">
    <property type="component" value="Unassembled WGS sequence"/>
</dbReference>
<sequence length="126" mass="13974">MTFLTAAYVKHLGPDHKRAFSLCFQDAASESRVPTNCHELLLPSNLPSFLKTPSHRLKWINCRLCCSSYALRCSCTVYLCHFLANWFVDTESKGLNCGCAARVAAGPEKSVKQKVHNNACRIAGLL</sequence>
<gene>
    <name evidence="1" type="ORF">AMECASPLE_004248</name>
</gene>